<dbReference type="InterPro" id="IPR001223">
    <property type="entry name" value="Glyco_hydro18_cat"/>
</dbReference>
<feature type="domain" description="GH18" evidence="1">
    <location>
        <begin position="158"/>
        <end position="410"/>
    </location>
</feature>
<evidence type="ECO:0000313" key="3">
    <source>
        <dbReference type="Proteomes" id="UP000553776"/>
    </source>
</evidence>
<accession>A0A841U6H3</accession>
<gene>
    <name evidence="2" type="ORF">H7B90_19810</name>
</gene>
<dbReference type="AlphaFoldDB" id="A0A841U6H3"/>
<protein>
    <submittedName>
        <fullName evidence="2">Copper amine oxidase</fullName>
    </submittedName>
</protein>
<dbReference type="Proteomes" id="UP000553776">
    <property type="component" value="Unassembled WGS sequence"/>
</dbReference>
<dbReference type="Gene3D" id="3.30.457.10">
    <property type="entry name" value="Copper amine oxidase-like, N-terminal domain"/>
    <property type="match status" value="1"/>
</dbReference>
<dbReference type="Gene3D" id="3.20.20.80">
    <property type="entry name" value="Glycosidases"/>
    <property type="match status" value="1"/>
</dbReference>
<dbReference type="SUPFAM" id="SSF55383">
    <property type="entry name" value="Copper amine oxidase, domain N"/>
    <property type="match status" value="1"/>
</dbReference>
<dbReference type="SMART" id="SM00636">
    <property type="entry name" value="Glyco_18"/>
    <property type="match status" value="1"/>
</dbReference>
<dbReference type="InterPro" id="IPR012854">
    <property type="entry name" value="Cu_amine_oxidase-like_N"/>
</dbReference>
<dbReference type="InterPro" id="IPR036582">
    <property type="entry name" value="Mao_N_sf"/>
</dbReference>
<keyword evidence="3" id="KW-1185">Reference proteome</keyword>
<evidence type="ECO:0000313" key="2">
    <source>
        <dbReference type="EMBL" id="MBB6693644.1"/>
    </source>
</evidence>
<dbReference type="Pfam" id="PF00704">
    <property type="entry name" value="Glyco_hydro_18"/>
    <property type="match status" value="1"/>
</dbReference>
<dbReference type="InterPro" id="IPR017853">
    <property type="entry name" value="GH"/>
</dbReference>
<dbReference type="PANTHER" id="PTHR46066">
    <property type="entry name" value="CHITINASE DOMAIN-CONTAINING PROTEIN 1 FAMILY MEMBER"/>
    <property type="match status" value="1"/>
</dbReference>
<comment type="caution">
    <text evidence="2">The sequence shown here is derived from an EMBL/GenBank/DDBJ whole genome shotgun (WGS) entry which is preliminary data.</text>
</comment>
<dbReference type="GO" id="GO:0005975">
    <property type="term" value="P:carbohydrate metabolic process"/>
    <property type="evidence" value="ECO:0007669"/>
    <property type="project" value="InterPro"/>
</dbReference>
<proteinExistence type="predicted"/>
<dbReference type="GO" id="GO:0008061">
    <property type="term" value="F:chitin binding"/>
    <property type="evidence" value="ECO:0007669"/>
    <property type="project" value="InterPro"/>
</dbReference>
<dbReference type="EMBL" id="JACJVR010000076">
    <property type="protein sequence ID" value="MBB6693644.1"/>
    <property type="molecule type" value="Genomic_DNA"/>
</dbReference>
<reference evidence="2 3" key="1">
    <citation type="submission" date="2020-08" db="EMBL/GenBank/DDBJ databases">
        <title>Cohnella phylogeny.</title>
        <authorList>
            <person name="Dunlap C."/>
        </authorList>
    </citation>
    <scope>NUCLEOTIDE SEQUENCE [LARGE SCALE GENOMIC DNA]</scope>
    <source>
        <strain evidence="2 3">DSM 25239</strain>
    </source>
</reference>
<name>A0A841U6H3_9BACL</name>
<organism evidence="2 3">
    <name type="scientific">Cohnella xylanilytica</name>
    <dbReference type="NCBI Taxonomy" id="557555"/>
    <lineage>
        <taxon>Bacteria</taxon>
        <taxon>Bacillati</taxon>
        <taxon>Bacillota</taxon>
        <taxon>Bacilli</taxon>
        <taxon>Bacillales</taxon>
        <taxon>Paenibacillaceae</taxon>
        <taxon>Cohnella</taxon>
    </lineage>
</organism>
<dbReference type="InterPro" id="IPR011583">
    <property type="entry name" value="Chitinase_II/V-like_cat"/>
</dbReference>
<dbReference type="PROSITE" id="PS51910">
    <property type="entry name" value="GH18_2"/>
    <property type="match status" value="1"/>
</dbReference>
<evidence type="ECO:0000259" key="1">
    <source>
        <dbReference type="PROSITE" id="PS51910"/>
    </source>
</evidence>
<dbReference type="PANTHER" id="PTHR46066:SF2">
    <property type="entry name" value="CHITINASE DOMAIN-CONTAINING PROTEIN 1"/>
    <property type="match status" value="1"/>
</dbReference>
<dbReference type="SUPFAM" id="SSF51445">
    <property type="entry name" value="(Trans)glycosidases"/>
    <property type="match status" value="1"/>
</dbReference>
<sequence>MAAALAASLLAAAPFGDGARANAASADSAIRILLDNVPLPFDSAPKAANGVTLVPFRAIAEALGIAVVWDPKAKTIRANGPNGSGEPTSVVLRIGSKTAEADGAAVPLLAAPVMQNGRILIPLAFFGRQFGAQVGWDAQTRTVSIRSPQREMRMLGFYALSSYGQIGRVSALNSVAFGWGRIDENSQFTVSGIDFKWPQPAGEVTPEKIVEAVNSAPADTYLMVYSENRKGELTKLLSDKTLRDESIEKIAALAAEKKFGGIMLDYEELGWKDDPGTAKKLLNEYVSLLADKVKPSGIRIGLALHPLNGAYKGYDYATLGKLADEIVVMAYNYHSETTPEPNDRVDSAIRLALDAGVPKEKLLLGINVHHENETSVGDKLGLAKRYGLSGAAFWRLGLLTEAEMRAIDAAAVKEEG</sequence>
<dbReference type="Pfam" id="PF07833">
    <property type="entry name" value="Cu_amine_oxidN1"/>
    <property type="match status" value="1"/>
</dbReference>